<feature type="compositionally biased region" description="Low complexity" evidence="1">
    <location>
        <begin position="54"/>
        <end position="64"/>
    </location>
</feature>
<evidence type="ECO:0000313" key="2">
    <source>
        <dbReference type="EMBL" id="RPF20570.1"/>
    </source>
</evidence>
<comment type="caution">
    <text evidence="2">The sequence shown here is derived from an EMBL/GenBank/DDBJ whole genome shotgun (WGS) entry which is preliminary data.</text>
</comment>
<sequence>MNPLPLSRPRRAAVPYRRAGAATSAPARRAATAVAAAIPLVLLGACAPAGSAGADGAAATPSASESRAATESQSRTARIAVTYDGGVKVLDALSLEEVGDIPLDGFNRLNPAGDERHLMVSTTGGFQVLDLGTWAAAHGDHAHYRTADPALTDVTYPATEPGHVVVHEGRTALFDDGTGQISVLDADHVADGEVARAETLPTPHHGVAVELGDDTLVVSEGTEDERTGIRVLDADGEEIAASDECPGVHGEAMAADEAVLIGCEDGAILVRDGEITKVDAPDSYGRIGNQAGSEESPVVLGDYKVDRDAELERPERVSLIDTRSGELTLVDLPSSYTFRSLARGDDGEALILGTDGRVHVIDPEKGKLTDSIEVIDAWEEPLEWQEPRPAILALDGSVYVTDPANDAIHAVDVETGEVWKSAQLGVAANEIAGVMGEAPEHDAHEGHDHEGEGAGHEDDRHGDDAHEGDGHEDDAHEDDEHDEHDEQQEG</sequence>
<dbReference type="Proteomes" id="UP000280501">
    <property type="component" value="Unassembled WGS sequence"/>
</dbReference>
<feature type="compositionally biased region" description="Acidic residues" evidence="1">
    <location>
        <begin position="470"/>
        <end position="490"/>
    </location>
</feature>
<feature type="region of interest" description="Disordered" evidence="1">
    <location>
        <begin position="440"/>
        <end position="490"/>
    </location>
</feature>
<evidence type="ECO:0000313" key="3">
    <source>
        <dbReference type="Proteomes" id="UP000280501"/>
    </source>
</evidence>
<proteinExistence type="predicted"/>
<name>A0A3N4YQ18_9MICO</name>
<feature type="compositionally biased region" description="Polar residues" evidence="1">
    <location>
        <begin position="65"/>
        <end position="75"/>
    </location>
</feature>
<organism evidence="2 3">
    <name type="scientific">Myceligenerans xiligouense</name>
    <dbReference type="NCBI Taxonomy" id="253184"/>
    <lineage>
        <taxon>Bacteria</taxon>
        <taxon>Bacillati</taxon>
        <taxon>Actinomycetota</taxon>
        <taxon>Actinomycetes</taxon>
        <taxon>Micrococcales</taxon>
        <taxon>Promicromonosporaceae</taxon>
        <taxon>Myceligenerans</taxon>
    </lineage>
</organism>
<dbReference type="InterPro" id="IPR015943">
    <property type="entry name" value="WD40/YVTN_repeat-like_dom_sf"/>
</dbReference>
<evidence type="ECO:0000256" key="1">
    <source>
        <dbReference type="SAM" id="MobiDB-lite"/>
    </source>
</evidence>
<feature type="region of interest" description="Disordered" evidence="1">
    <location>
        <begin position="54"/>
        <end position="75"/>
    </location>
</feature>
<dbReference type="AlphaFoldDB" id="A0A3N4YQ18"/>
<accession>A0A3N4YQ18</accession>
<dbReference type="NCBIfam" id="NF038015">
    <property type="entry name" value="AztD"/>
    <property type="match status" value="1"/>
</dbReference>
<dbReference type="InterPro" id="IPR047697">
    <property type="entry name" value="AztD-like"/>
</dbReference>
<keyword evidence="3" id="KW-1185">Reference proteome</keyword>
<feature type="compositionally biased region" description="Basic and acidic residues" evidence="1">
    <location>
        <begin position="440"/>
        <end position="469"/>
    </location>
</feature>
<reference evidence="2 3" key="1">
    <citation type="submission" date="2018-11" db="EMBL/GenBank/DDBJ databases">
        <title>Sequencing the genomes of 1000 actinobacteria strains.</title>
        <authorList>
            <person name="Klenk H.-P."/>
        </authorList>
    </citation>
    <scope>NUCLEOTIDE SEQUENCE [LARGE SCALE GENOMIC DNA]</scope>
    <source>
        <strain evidence="2 3">DSM 15700</strain>
    </source>
</reference>
<protein>
    <submittedName>
        <fullName evidence="2">Uncharacterized protein</fullName>
    </submittedName>
</protein>
<gene>
    <name evidence="2" type="ORF">EDD34_1167</name>
</gene>
<dbReference type="SUPFAM" id="SSF50969">
    <property type="entry name" value="YVTN repeat-like/Quinoprotein amine dehydrogenase"/>
    <property type="match status" value="1"/>
</dbReference>
<dbReference type="RefSeq" id="WP_246012208.1">
    <property type="nucleotide sequence ID" value="NZ_RKQZ01000001.1"/>
</dbReference>
<dbReference type="InterPro" id="IPR011044">
    <property type="entry name" value="Quino_amine_DH_bsu"/>
</dbReference>
<dbReference type="Gene3D" id="2.130.10.10">
    <property type="entry name" value="YVTN repeat-like/Quinoprotein amine dehydrogenase"/>
    <property type="match status" value="1"/>
</dbReference>
<dbReference type="EMBL" id="RKQZ01000001">
    <property type="protein sequence ID" value="RPF20570.1"/>
    <property type="molecule type" value="Genomic_DNA"/>
</dbReference>